<reference evidence="2 3" key="1">
    <citation type="journal article" date="2024" name="Nat. Commun.">
        <title>Phylogenomics reveals the evolutionary origins of lichenization in chlorophyte algae.</title>
        <authorList>
            <person name="Puginier C."/>
            <person name="Libourel C."/>
            <person name="Otte J."/>
            <person name="Skaloud P."/>
            <person name="Haon M."/>
            <person name="Grisel S."/>
            <person name="Petersen M."/>
            <person name="Berrin J.G."/>
            <person name="Delaux P.M."/>
            <person name="Dal Grande F."/>
            <person name="Keller J."/>
        </authorList>
    </citation>
    <scope>NUCLEOTIDE SEQUENCE [LARGE SCALE GENOMIC DNA]</scope>
    <source>
        <strain evidence="2 3">SAG 2043</strain>
    </source>
</reference>
<feature type="transmembrane region" description="Helical" evidence="1">
    <location>
        <begin position="87"/>
        <end position="112"/>
    </location>
</feature>
<keyword evidence="1" id="KW-0472">Membrane</keyword>
<sequence length="182" mass="18795">MSESDFEIIDAADFIGHGSDTDSVVSDDSGFASPELVAQVAQGISQSDSVAGEVCAPVPSPYGIEDWEHVTSGSDRDGLLDTSVEGVVAGLDLLCAALLAVLSWLACCWGALLGQAQHSVREAHLKAHASAADEETRRSGEAAAEAMAGFRRNMRAVFCAALALVLLVVAVVVIIIAVEAKG</sequence>
<protein>
    <submittedName>
        <fullName evidence="2">Uncharacterized protein</fullName>
    </submittedName>
</protein>
<evidence type="ECO:0000256" key="1">
    <source>
        <dbReference type="SAM" id="Phobius"/>
    </source>
</evidence>
<name>A0AAW1PHT2_9CHLO</name>
<evidence type="ECO:0000313" key="2">
    <source>
        <dbReference type="EMBL" id="KAK9807657.1"/>
    </source>
</evidence>
<keyword evidence="3" id="KW-1185">Reference proteome</keyword>
<gene>
    <name evidence="2" type="ORF">WJX72_005591</name>
</gene>
<comment type="caution">
    <text evidence="2">The sequence shown here is derived from an EMBL/GenBank/DDBJ whole genome shotgun (WGS) entry which is preliminary data.</text>
</comment>
<keyword evidence="1" id="KW-1133">Transmembrane helix</keyword>
<proteinExistence type="predicted"/>
<dbReference type="Proteomes" id="UP001489004">
    <property type="component" value="Unassembled WGS sequence"/>
</dbReference>
<evidence type="ECO:0000313" key="3">
    <source>
        <dbReference type="Proteomes" id="UP001489004"/>
    </source>
</evidence>
<dbReference type="EMBL" id="JALJOR010000012">
    <property type="protein sequence ID" value="KAK9807657.1"/>
    <property type="molecule type" value="Genomic_DNA"/>
</dbReference>
<feature type="transmembrane region" description="Helical" evidence="1">
    <location>
        <begin position="156"/>
        <end position="178"/>
    </location>
</feature>
<keyword evidence="1" id="KW-0812">Transmembrane</keyword>
<organism evidence="2 3">
    <name type="scientific">[Myrmecia] bisecta</name>
    <dbReference type="NCBI Taxonomy" id="41462"/>
    <lineage>
        <taxon>Eukaryota</taxon>
        <taxon>Viridiplantae</taxon>
        <taxon>Chlorophyta</taxon>
        <taxon>core chlorophytes</taxon>
        <taxon>Trebouxiophyceae</taxon>
        <taxon>Trebouxiales</taxon>
        <taxon>Trebouxiaceae</taxon>
        <taxon>Myrmecia</taxon>
    </lineage>
</organism>
<dbReference type="AlphaFoldDB" id="A0AAW1PHT2"/>
<accession>A0AAW1PHT2</accession>